<dbReference type="GO" id="GO:0005829">
    <property type="term" value="C:cytosol"/>
    <property type="evidence" value="ECO:0007669"/>
    <property type="project" value="Ensembl"/>
</dbReference>
<dbReference type="InterPro" id="IPR007587">
    <property type="entry name" value="SAPS"/>
</dbReference>
<dbReference type="Proteomes" id="UP000694392">
    <property type="component" value="Unplaced"/>
</dbReference>
<evidence type="ECO:0000313" key="3">
    <source>
        <dbReference type="Ensembl" id="ENSSPUP00000008147.1"/>
    </source>
</evidence>
<dbReference type="PANTHER" id="PTHR12634">
    <property type="entry name" value="SIT4 YEAST -ASSOCIATING PROTEIN-RELATED"/>
    <property type="match status" value="1"/>
</dbReference>
<sequence length="678" mass="75562">MRTSCPKLNPDKTEVVMVGRSEGVKAPIIDGVHPSLQSNASQTLCDIIRLSRDQGNQLQEIAEPDPLLAALESQECVEQLLKNMFDGDQTENCLVNGTQVLLTLLETRRSGVEGLMDSFSQGIERSYTVNSSILNGIEPWLKDFHQLLLNPPKKTSILTTIGVLEEPLGNARLHGARLISALLHTNTPNINQELCRLNTMDVLLDLFFKYTWNNFLHFQVELCIVAILSHSLHEDKTNDLENKMKVLESSETPEKLETLETSTENIMVTHLFQKCCLVQRTLDAWETNDRIQAECGMRRGNMGHLTRIANAVVQNMEKGPVQNQISEFIKELPEDCRGRWESFVEETLTETNRRNTVDLVSTHHLHSSSEDEDIESAFPSELSLQQAFSEYQIQQMTASFVDQFGFNDEEFADHDDNIKDPNFCSTFKERIQPFDDNEEEEDIWEEKEITSSKKSKVFFCVLGSGWTAVFEPVNSKPPTPCVAMDVGSSVWDSAAPETTASEEKGWAKFTDFQPFCCSESGPRCSSPVDTESSNSQGNPKQSQDKNFSASSPCVWNVCVARKAPLVASDSSSSGGSDSEEEEEKTDIITETISTGSGQETIKLTMDAKNEKAVFTRCERNCLGWGRNGSVAHRTGSSLRDTDSLLKVHSAGSIERAPSSDTLRVEVMATKNSTLIVKN</sequence>
<evidence type="ECO:0000256" key="1">
    <source>
        <dbReference type="ARBA" id="ARBA00006180"/>
    </source>
</evidence>
<dbReference type="Ensembl" id="ENSSPUT00000008694.1">
    <property type="protein sequence ID" value="ENSSPUP00000008147.1"/>
    <property type="gene ID" value="ENSSPUG00000006105.1"/>
</dbReference>
<gene>
    <name evidence="3" type="primary">PPP6R2</name>
</gene>
<evidence type="ECO:0000313" key="4">
    <source>
        <dbReference type="Proteomes" id="UP000694392"/>
    </source>
</evidence>
<dbReference type="GO" id="GO:0019903">
    <property type="term" value="F:protein phosphatase binding"/>
    <property type="evidence" value="ECO:0007669"/>
    <property type="project" value="InterPro"/>
</dbReference>
<dbReference type="PANTHER" id="PTHR12634:SF15">
    <property type="entry name" value="SERINE_THREONINE-PROTEIN PHOSPHATASE 6 REGULATORY SUBUNIT 2"/>
    <property type="match status" value="1"/>
</dbReference>
<dbReference type="Pfam" id="PF04499">
    <property type="entry name" value="SAPS"/>
    <property type="match status" value="1"/>
</dbReference>
<organism evidence="3 4">
    <name type="scientific">Sphenodon punctatus</name>
    <name type="common">Tuatara</name>
    <name type="synonym">Hatteria punctata</name>
    <dbReference type="NCBI Taxonomy" id="8508"/>
    <lineage>
        <taxon>Eukaryota</taxon>
        <taxon>Metazoa</taxon>
        <taxon>Chordata</taxon>
        <taxon>Craniata</taxon>
        <taxon>Vertebrata</taxon>
        <taxon>Euteleostomi</taxon>
        <taxon>Lepidosauria</taxon>
        <taxon>Sphenodontia</taxon>
        <taxon>Sphenodontidae</taxon>
        <taxon>Sphenodon</taxon>
    </lineage>
</organism>
<dbReference type="GO" id="GO:0036464">
    <property type="term" value="C:cytoplasmic ribonucleoprotein granule"/>
    <property type="evidence" value="ECO:0007669"/>
    <property type="project" value="Ensembl"/>
</dbReference>
<feature type="region of interest" description="Disordered" evidence="2">
    <location>
        <begin position="527"/>
        <end position="548"/>
    </location>
</feature>
<dbReference type="GO" id="GO:0019888">
    <property type="term" value="F:protein phosphatase regulator activity"/>
    <property type="evidence" value="ECO:0007669"/>
    <property type="project" value="Ensembl"/>
</dbReference>
<dbReference type="AlphaFoldDB" id="A0A8D0GLX9"/>
<feature type="region of interest" description="Disordered" evidence="2">
    <location>
        <begin position="567"/>
        <end position="588"/>
    </location>
</feature>
<reference evidence="3" key="2">
    <citation type="submission" date="2025-09" db="UniProtKB">
        <authorList>
            <consortium name="Ensembl"/>
        </authorList>
    </citation>
    <scope>IDENTIFICATION</scope>
</reference>
<evidence type="ECO:0000256" key="2">
    <source>
        <dbReference type="SAM" id="MobiDB-lite"/>
    </source>
</evidence>
<dbReference type="OMA" id="EEKVRFX"/>
<proteinExistence type="inferred from homology"/>
<dbReference type="GO" id="GO:0005634">
    <property type="term" value="C:nucleus"/>
    <property type="evidence" value="ECO:0007669"/>
    <property type="project" value="TreeGrafter"/>
</dbReference>
<keyword evidence="4" id="KW-1185">Reference proteome</keyword>
<dbReference type="GeneTree" id="ENSGT00390000009899"/>
<comment type="similarity">
    <text evidence="1">Belongs to the SAPS family.</text>
</comment>
<reference evidence="3" key="1">
    <citation type="submission" date="2025-08" db="UniProtKB">
        <authorList>
            <consortium name="Ensembl"/>
        </authorList>
    </citation>
    <scope>IDENTIFICATION</scope>
</reference>
<accession>A0A8D0GLX9</accession>
<name>A0A8D0GLX9_SPHPU</name>
<protein>
    <submittedName>
        <fullName evidence="3">Protein phosphatase 6 regulatory subunit 2</fullName>
    </submittedName>
</protein>